<gene>
    <name evidence="2" type="ORF">AWC14_21975</name>
</gene>
<sequence length="128" mass="13951">MDLHPPTNTSAFPPASVLVVVVVVRCVPTPIVDVVDVVAMWYGHMSASLAVNMVMTLMHHVLPGRLAFVVVVVVRSMKMTVVHVVDVIAMRYCYVTAPFAVDMLMANVLLVRGSHCFLPAVRPPVGSW</sequence>
<evidence type="ECO:0000256" key="1">
    <source>
        <dbReference type="SAM" id="Phobius"/>
    </source>
</evidence>
<keyword evidence="1" id="KW-0472">Membrane</keyword>
<dbReference type="EMBL" id="LQPE01000022">
    <property type="protein sequence ID" value="ORW09365.1"/>
    <property type="molecule type" value="Genomic_DNA"/>
</dbReference>
<name>A0A1X1YEB1_9MYCO</name>
<keyword evidence="3" id="KW-1185">Reference proteome</keyword>
<proteinExistence type="predicted"/>
<dbReference type="Proteomes" id="UP000193487">
    <property type="component" value="Unassembled WGS sequence"/>
</dbReference>
<keyword evidence="1" id="KW-1133">Transmembrane helix</keyword>
<keyword evidence="1" id="KW-0812">Transmembrane</keyword>
<evidence type="ECO:0000313" key="3">
    <source>
        <dbReference type="Proteomes" id="UP000193487"/>
    </source>
</evidence>
<organism evidence="2 3">
    <name type="scientific">Mycobacterium kyorinense</name>
    <dbReference type="NCBI Taxonomy" id="487514"/>
    <lineage>
        <taxon>Bacteria</taxon>
        <taxon>Bacillati</taxon>
        <taxon>Actinomycetota</taxon>
        <taxon>Actinomycetes</taxon>
        <taxon>Mycobacteriales</taxon>
        <taxon>Mycobacteriaceae</taxon>
        <taxon>Mycobacterium</taxon>
    </lineage>
</organism>
<reference evidence="2 3" key="1">
    <citation type="submission" date="2016-01" db="EMBL/GenBank/DDBJ databases">
        <title>The new phylogeny of the genus Mycobacterium.</title>
        <authorList>
            <person name="Tarcisio F."/>
            <person name="Conor M."/>
            <person name="Antonella G."/>
            <person name="Elisabetta G."/>
            <person name="Giulia F.S."/>
            <person name="Sara T."/>
            <person name="Anna F."/>
            <person name="Clotilde B."/>
            <person name="Roberto B."/>
            <person name="Veronica D.S."/>
            <person name="Fabio R."/>
            <person name="Monica P."/>
            <person name="Olivier J."/>
            <person name="Enrico T."/>
            <person name="Nicola S."/>
        </authorList>
    </citation>
    <scope>NUCLEOTIDE SEQUENCE [LARGE SCALE GENOMIC DNA]</scope>
    <source>
        <strain evidence="2 3">DSM 45166</strain>
    </source>
</reference>
<protein>
    <submittedName>
        <fullName evidence="2">Uncharacterized protein</fullName>
    </submittedName>
</protein>
<comment type="caution">
    <text evidence="2">The sequence shown here is derived from an EMBL/GenBank/DDBJ whole genome shotgun (WGS) entry which is preliminary data.</text>
</comment>
<evidence type="ECO:0000313" key="2">
    <source>
        <dbReference type="EMBL" id="ORW09365.1"/>
    </source>
</evidence>
<feature type="transmembrane region" description="Helical" evidence="1">
    <location>
        <begin position="49"/>
        <end position="74"/>
    </location>
</feature>
<dbReference type="AlphaFoldDB" id="A0A1X1YEB1"/>
<accession>A0A1X1YEB1</accession>